<feature type="chain" id="PRO_5029697034" evidence="9">
    <location>
        <begin position="22"/>
        <end position="159"/>
    </location>
</feature>
<protein>
    <submittedName>
        <fullName evidence="11">ATF6B factor</fullName>
    </submittedName>
</protein>
<gene>
    <name evidence="11" type="primary">Atf6b_1</name>
    <name evidence="11" type="ORF">MOLATE_R17492</name>
</gene>
<reference evidence="11 12" key="1">
    <citation type="submission" date="2019-09" db="EMBL/GenBank/DDBJ databases">
        <title>Bird 10,000 Genomes (B10K) Project - Family phase.</title>
        <authorList>
            <person name="Zhang G."/>
        </authorList>
    </citation>
    <scope>NUCLEOTIDE SEQUENCE [LARGE SCALE GENOMIC DNA]</scope>
    <source>
        <strain evidence="11">OUT-0049</strain>
        <tissue evidence="11">Muscle</tissue>
    </source>
</reference>
<dbReference type="GO" id="GO:0000981">
    <property type="term" value="F:DNA-binding transcription factor activity, RNA polymerase II-specific"/>
    <property type="evidence" value="ECO:0007669"/>
    <property type="project" value="TreeGrafter"/>
</dbReference>
<dbReference type="AlphaFoldDB" id="A0A7L3V3D8"/>
<evidence type="ECO:0000313" key="12">
    <source>
        <dbReference type="Proteomes" id="UP000553862"/>
    </source>
</evidence>
<dbReference type="GO" id="GO:0005634">
    <property type="term" value="C:nucleus"/>
    <property type="evidence" value="ECO:0007669"/>
    <property type="project" value="TreeGrafter"/>
</dbReference>
<evidence type="ECO:0000256" key="1">
    <source>
        <dbReference type="ARBA" id="ARBA00004167"/>
    </source>
</evidence>
<dbReference type="GO" id="GO:0016020">
    <property type="term" value="C:membrane"/>
    <property type="evidence" value="ECO:0007669"/>
    <property type="project" value="UniProtKB-SubCell"/>
</dbReference>
<keyword evidence="6" id="KW-0539">Nucleus</keyword>
<dbReference type="EMBL" id="VZUF01139578">
    <property type="protein sequence ID" value="NXV57955.1"/>
    <property type="molecule type" value="Genomic_DNA"/>
</dbReference>
<dbReference type="InterPro" id="IPR051882">
    <property type="entry name" value="ATF_bZIP_TF"/>
</dbReference>
<feature type="domain" description="BZIP" evidence="10">
    <location>
        <begin position="76"/>
        <end position="133"/>
    </location>
</feature>
<accession>A0A7L3V3D8</accession>
<feature type="non-terminal residue" evidence="11">
    <location>
        <position position="1"/>
    </location>
</feature>
<organism evidence="11 12">
    <name type="scientific">Molothrus ater</name>
    <name type="common">Brown-headed cowbird</name>
    <dbReference type="NCBI Taxonomy" id="84834"/>
    <lineage>
        <taxon>Eukaryota</taxon>
        <taxon>Metazoa</taxon>
        <taxon>Chordata</taxon>
        <taxon>Craniata</taxon>
        <taxon>Vertebrata</taxon>
        <taxon>Euteleostomi</taxon>
        <taxon>Archelosauria</taxon>
        <taxon>Archosauria</taxon>
        <taxon>Dinosauria</taxon>
        <taxon>Saurischia</taxon>
        <taxon>Theropoda</taxon>
        <taxon>Coelurosauria</taxon>
        <taxon>Aves</taxon>
        <taxon>Neognathae</taxon>
        <taxon>Neoaves</taxon>
        <taxon>Telluraves</taxon>
        <taxon>Australaves</taxon>
        <taxon>Passeriformes</taxon>
        <taxon>Passeroidea</taxon>
        <taxon>Icteridae</taxon>
        <taxon>Molothrus</taxon>
    </lineage>
</organism>
<comment type="subcellular location">
    <subcellularLocation>
        <location evidence="1">Membrane</location>
        <topology evidence="1">Single-pass membrane protein</topology>
    </subcellularLocation>
</comment>
<dbReference type="PANTHER" id="PTHR46164">
    <property type="entry name" value="ATF6, ISOFORM C"/>
    <property type="match status" value="1"/>
</dbReference>
<dbReference type="PANTHER" id="PTHR46164:SF3">
    <property type="entry name" value="ATF6, ISOFORM C"/>
    <property type="match status" value="1"/>
</dbReference>
<dbReference type="SMART" id="SM00338">
    <property type="entry name" value="BRLZ"/>
    <property type="match status" value="1"/>
</dbReference>
<evidence type="ECO:0000313" key="11">
    <source>
        <dbReference type="EMBL" id="NXV57955.1"/>
    </source>
</evidence>
<keyword evidence="12" id="KW-1185">Reference proteome</keyword>
<sequence>PVPCTLLLSPAELLLPGGLLCLPHPPPAPPKTIAPGPAPATPTATPTADPPAPTCTHLHPSDPTHAHLCPPVQVRALRRQQRMLKNRESASASRRRRKEYLEHLERSLRRALADNERLRRDNGALRRRLQELQGPPPLPPVKLACLGALLLLTWYLAPL</sequence>
<dbReference type="GO" id="GO:0030968">
    <property type="term" value="P:endoplasmic reticulum unfolded protein response"/>
    <property type="evidence" value="ECO:0007669"/>
    <property type="project" value="TreeGrafter"/>
</dbReference>
<dbReference type="InterPro" id="IPR004827">
    <property type="entry name" value="bZIP"/>
</dbReference>
<dbReference type="PROSITE" id="PS50217">
    <property type="entry name" value="BZIP"/>
    <property type="match status" value="1"/>
</dbReference>
<name>A0A7L3V3D8_MOLAT</name>
<feature type="compositionally biased region" description="Pro residues" evidence="8">
    <location>
        <begin position="26"/>
        <end position="40"/>
    </location>
</feature>
<evidence type="ECO:0000256" key="5">
    <source>
        <dbReference type="ARBA" id="ARBA00023163"/>
    </source>
</evidence>
<proteinExistence type="inferred from homology"/>
<evidence type="ECO:0000256" key="8">
    <source>
        <dbReference type="SAM" id="MobiDB-lite"/>
    </source>
</evidence>
<dbReference type="PROSITE" id="PS00036">
    <property type="entry name" value="BZIP_BASIC"/>
    <property type="match status" value="1"/>
</dbReference>
<feature type="signal peptide" evidence="9">
    <location>
        <begin position="1"/>
        <end position="21"/>
    </location>
</feature>
<evidence type="ECO:0000259" key="10">
    <source>
        <dbReference type="PROSITE" id="PS50217"/>
    </source>
</evidence>
<feature type="non-terminal residue" evidence="11">
    <location>
        <position position="159"/>
    </location>
</feature>
<comment type="similarity">
    <text evidence="2">Belongs to the bZIP family. ATF subfamily.</text>
</comment>
<evidence type="ECO:0000256" key="9">
    <source>
        <dbReference type="SAM" id="SignalP"/>
    </source>
</evidence>
<keyword evidence="5" id="KW-0804">Transcription</keyword>
<keyword evidence="9" id="KW-0732">Signal</keyword>
<comment type="caution">
    <text evidence="11">The sequence shown here is derived from an EMBL/GenBank/DDBJ whole genome shotgun (WGS) entry which is preliminary data.</text>
</comment>
<evidence type="ECO:0000256" key="7">
    <source>
        <dbReference type="SAM" id="Coils"/>
    </source>
</evidence>
<feature type="region of interest" description="Disordered" evidence="8">
    <location>
        <begin position="26"/>
        <end position="53"/>
    </location>
</feature>
<keyword evidence="7" id="KW-0175">Coiled coil</keyword>
<keyword evidence="4" id="KW-0238">DNA-binding</keyword>
<dbReference type="InterPro" id="IPR046347">
    <property type="entry name" value="bZIP_sf"/>
</dbReference>
<evidence type="ECO:0000256" key="6">
    <source>
        <dbReference type="ARBA" id="ARBA00023242"/>
    </source>
</evidence>
<evidence type="ECO:0000256" key="3">
    <source>
        <dbReference type="ARBA" id="ARBA00023015"/>
    </source>
</evidence>
<dbReference type="Gene3D" id="1.20.5.170">
    <property type="match status" value="1"/>
</dbReference>
<evidence type="ECO:0000256" key="4">
    <source>
        <dbReference type="ARBA" id="ARBA00023125"/>
    </source>
</evidence>
<feature type="coiled-coil region" evidence="7">
    <location>
        <begin position="101"/>
        <end position="128"/>
    </location>
</feature>
<dbReference type="Pfam" id="PF00170">
    <property type="entry name" value="bZIP_1"/>
    <property type="match status" value="1"/>
</dbReference>
<keyword evidence="3" id="KW-0805">Transcription regulation</keyword>
<evidence type="ECO:0000256" key="2">
    <source>
        <dbReference type="ARBA" id="ARBA00009050"/>
    </source>
</evidence>
<dbReference type="GO" id="GO:0000978">
    <property type="term" value="F:RNA polymerase II cis-regulatory region sequence-specific DNA binding"/>
    <property type="evidence" value="ECO:0007669"/>
    <property type="project" value="TreeGrafter"/>
</dbReference>
<dbReference type="SUPFAM" id="SSF57959">
    <property type="entry name" value="Leucine zipper domain"/>
    <property type="match status" value="1"/>
</dbReference>
<dbReference type="Proteomes" id="UP000553862">
    <property type="component" value="Unassembled WGS sequence"/>
</dbReference>